<keyword evidence="1" id="KW-0812">Transmembrane</keyword>
<evidence type="ECO:0000256" key="1">
    <source>
        <dbReference type="SAM" id="Phobius"/>
    </source>
</evidence>
<dbReference type="RefSeq" id="WP_022255809.1">
    <property type="nucleotide sequence ID" value="NZ_FRAH01000006.1"/>
</dbReference>
<name>A0A1M6MAP8_9FIRM</name>
<evidence type="ECO:0000313" key="3">
    <source>
        <dbReference type="Proteomes" id="UP000183975"/>
    </source>
</evidence>
<sequence>MNKFTTGMLVGGAAAIMGVGYLMQDKKTYRKMMKKGKKMAVKAEEVMDDMIDNMLEN</sequence>
<feature type="transmembrane region" description="Helical" evidence="1">
    <location>
        <begin position="6"/>
        <end position="23"/>
    </location>
</feature>
<dbReference type="Proteomes" id="UP000183975">
    <property type="component" value="Unassembled WGS sequence"/>
</dbReference>
<protein>
    <recommendedName>
        <fullName evidence="4">YtxH-like protein</fullName>
    </recommendedName>
</protein>
<keyword evidence="1" id="KW-0472">Membrane</keyword>
<dbReference type="EMBL" id="FRAH01000006">
    <property type="protein sequence ID" value="SHJ80504.1"/>
    <property type="molecule type" value="Genomic_DNA"/>
</dbReference>
<organism evidence="2 3">
    <name type="scientific">Anaerotignum lactatifermentans DSM 14214</name>
    <dbReference type="NCBI Taxonomy" id="1121323"/>
    <lineage>
        <taxon>Bacteria</taxon>
        <taxon>Bacillati</taxon>
        <taxon>Bacillota</taxon>
        <taxon>Clostridia</taxon>
        <taxon>Lachnospirales</taxon>
        <taxon>Anaerotignaceae</taxon>
        <taxon>Anaerotignum</taxon>
    </lineage>
</organism>
<dbReference type="AlphaFoldDB" id="A0A1M6MAP8"/>
<keyword evidence="3" id="KW-1185">Reference proteome</keyword>
<gene>
    <name evidence="2" type="ORF">SAMN02745138_00547</name>
</gene>
<dbReference type="GeneID" id="78177051"/>
<keyword evidence="1" id="KW-1133">Transmembrane helix</keyword>
<proteinExistence type="predicted"/>
<evidence type="ECO:0000313" key="2">
    <source>
        <dbReference type="EMBL" id="SHJ80504.1"/>
    </source>
</evidence>
<accession>A0A1M6MAP8</accession>
<evidence type="ECO:0008006" key="4">
    <source>
        <dbReference type="Google" id="ProtNLM"/>
    </source>
</evidence>
<reference evidence="2 3" key="1">
    <citation type="submission" date="2016-11" db="EMBL/GenBank/DDBJ databases">
        <authorList>
            <person name="Jaros S."/>
            <person name="Januszkiewicz K."/>
            <person name="Wedrychowicz H."/>
        </authorList>
    </citation>
    <scope>NUCLEOTIDE SEQUENCE [LARGE SCALE GENOMIC DNA]</scope>
    <source>
        <strain evidence="2 3">DSM 14214</strain>
    </source>
</reference>